<keyword evidence="13" id="KW-0902">Two-component regulatory system</keyword>
<organism evidence="25 26">
    <name type="scientific">Paenibacillus rigui</name>
    <dbReference type="NCBI Taxonomy" id="554312"/>
    <lineage>
        <taxon>Bacteria</taxon>
        <taxon>Bacillati</taxon>
        <taxon>Bacillota</taxon>
        <taxon>Bacilli</taxon>
        <taxon>Bacillales</taxon>
        <taxon>Paenibacillaceae</taxon>
        <taxon>Paenibacillus</taxon>
    </lineage>
</organism>
<evidence type="ECO:0000256" key="9">
    <source>
        <dbReference type="ARBA" id="ARBA00022741"/>
    </source>
</evidence>
<evidence type="ECO:0000256" key="1">
    <source>
        <dbReference type="ARBA" id="ARBA00000085"/>
    </source>
</evidence>
<feature type="domain" description="PAS" evidence="21">
    <location>
        <begin position="352"/>
        <end position="401"/>
    </location>
</feature>
<feature type="domain" description="HAMP" evidence="23">
    <location>
        <begin position="301"/>
        <end position="354"/>
    </location>
</feature>
<evidence type="ECO:0000256" key="15">
    <source>
        <dbReference type="ARBA" id="ARBA00074306"/>
    </source>
</evidence>
<dbReference type="PROSITE" id="PS50885">
    <property type="entry name" value="HAMP"/>
    <property type="match status" value="1"/>
</dbReference>
<dbReference type="SMART" id="SM00387">
    <property type="entry name" value="HATPase_c"/>
    <property type="match status" value="1"/>
</dbReference>
<dbReference type="PROSITE" id="PS50894">
    <property type="entry name" value="HPT"/>
    <property type="match status" value="1"/>
</dbReference>
<dbReference type="InterPro" id="IPR003660">
    <property type="entry name" value="HAMP_dom"/>
</dbReference>
<dbReference type="Pfam" id="PF13426">
    <property type="entry name" value="PAS_9"/>
    <property type="match status" value="1"/>
</dbReference>
<sequence>MRTSLRVKITLLFLIVTSFSLSFVGFCNYQTAKDAILQSWKDNAQTKARMQSQQLSTWIATRLTELKLLSHTDQIRFGDDESRMDYLIKELGRSDGDYFSFGFIDQQGMLTDMNGKTVSVSEDPYFLTSKRGYEVISDPYMSVLGKDKPIISIQVPVYNHELKNEQILYGAWLADEAFKRITGEMLEGEPVTALLVHKDGTILLNSPYGNVELMNRKDIKLPVQNVIPFDTDQAYGTLETTLNSEAYLLSYAEVSGTGWRSGVLAPMKLLDGPLSKLFWMTVGTVSLTEMALGLIMFILLGSMLGRLRNILGLTENVAGGNLKVQPIHYKAKDEIGALAHSVNGMVDNLRTMFERLNAIINQNDYVIIVVDPDGLVTYFNRKAETLLGYKAAEVMYRESMFLWHDEAEILRRAERLSSELGVRIPPDISVFLTKSVRDVPENYHWTFVHKDGSKFPVNLNVTPMRDPNGSVTGYVAIAHEIRLYKHAEETRNRLLSILDAAKDLIASVDDRGYIFYINPAGMELLEMEELNSDTNYTKDYFEKQQLQGFLEGLHQLHRNGYWERETVLRTRSGREVPMSMILVAHKDKQGKAYYSVIARDILEQKRIQRELVQAKQVADQANEAKTRFLARMSHEIRTPLNGIIGFTQLMMRTGMNDIQQEYGHKIVASSHTLLRIVNDILDFSKVEAGKIELERTRFSLNETVCHICDMISVHLGKEAVEVFIDTPEQLPSTVIGDPLRLEQVLLNLCSNALKFTKQGYILVKLELLRQYANEVLIEFTVEDSGIGMNEEQLTKIFEPFRQADDSTSRKYGGTGLGLVISKSLIDLMGGTLHVHSRQGEGTRFTFQLPFEVDFTARNEILRLPYSAVPYSVLVIQQSSTMVSKLHHMLQSFSLQVTMAPSWHEGYLLLQNAKTAPYHLVLMDMEAEDMYGVDTWLDLHERIRSAGSISIAMTTAYGREELLGLPEQQRPDWVIVKPINRLGLYQMLHAALEGPTPSVQMAPAAAPRLPELEAETIRGHILLAEDNELNQQVAVEMLKSHGYATVVASNGLQLLEKLELNPTGWDVILMDIQMPEMDGYEAARIIRADSRFNKLPIIALTADVLPEQRETCFTIGINAVMNKPMDMNELAAILQQWAPDKEAEREAAAALPELVGIDVHRLLDHLNGKVPIALHVLRKFYQDYADFAANLQELLGQGEQETVQRSIHSLKGVAANMAADRLFAAASSMEGSLKAKRTDGLEQQFLAIKQEVDTILLSMEQAGLTKPDTGS</sequence>
<dbReference type="Gene3D" id="1.10.287.130">
    <property type="match status" value="1"/>
</dbReference>
<evidence type="ECO:0000259" key="19">
    <source>
        <dbReference type="PROSITE" id="PS50109"/>
    </source>
</evidence>
<evidence type="ECO:0000259" key="24">
    <source>
        <dbReference type="PROSITE" id="PS50894"/>
    </source>
</evidence>
<dbReference type="Gene3D" id="1.20.120.160">
    <property type="entry name" value="HPT domain"/>
    <property type="match status" value="1"/>
</dbReference>
<evidence type="ECO:0000256" key="10">
    <source>
        <dbReference type="ARBA" id="ARBA00022777"/>
    </source>
</evidence>
<dbReference type="OrthoDB" id="9809348at2"/>
<dbReference type="InterPro" id="IPR004358">
    <property type="entry name" value="Sig_transdc_His_kin-like_C"/>
</dbReference>
<name>A0A229UM52_9BACL</name>
<dbReference type="InterPro" id="IPR001789">
    <property type="entry name" value="Sig_transdc_resp-reg_receiver"/>
</dbReference>
<dbReference type="PROSITE" id="PS50110">
    <property type="entry name" value="RESPONSE_REGULATORY"/>
    <property type="match status" value="2"/>
</dbReference>
<evidence type="ECO:0000256" key="16">
    <source>
        <dbReference type="PROSITE-ProRule" id="PRU00110"/>
    </source>
</evidence>
<dbReference type="SUPFAM" id="SSF47226">
    <property type="entry name" value="Histidine-containing phosphotransfer domain, HPT domain"/>
    <property type="match status" value="1"/>
</dbReference>
<dbReference type="Pfam" id="PF01627">
    <property type="entry name" value="Hpt"/>
    <property type="match status" value="1"/>
</dbReference>
<protein>
    <recommendedName>
        <fullName evidence="15">Circadian input-output histidine kinase CikA</fullName>
        <ecNumber evidence="4">2.7.13.3</ecNumber>
    </recommendedName>
</protein>
<dbReference type="CDD" id="cd00082">
    <property type="entry name" value="HisKA"/>
    <property type="match status" value="1"/>
</dbReference>
<dbReference type="SMART" id="SM00448">
    <property type="entry name" value="REC"/>
    <property type="match status" value="2"/>
</dbReference>
<feature type="modified residue" description="4-aspartylphosphate" evidence="17">
    <location>
        <position position="923"/>
    </location>
</feature>
<dbReference type="Gene3D" id="6.10.340.10">
    <property type="match status" value="1"/>
</dbReference>
<dbReference type="Gene3D" id="3.30.565.10">
    <property type="entry name" value="Histidine kinase-like ATPase, C-terminal domain"/>
    <property type="match status" value="1"/>
</dbReference>
<keyword evidence="8 18" id="KW-0812">Transmembrane</keyword>
<dbReference type="SUPFAM" id="SSF47384">
    <property type="entry name" value="Homodimeric domain of signal transducing histidine kinase"/>
    <property type="match status" value="1"/>
</dbReference>
<evidence type="ECO:0000313" key="25">
    <source>
        <dbReference type="EMBL" id="OXM84375.1"/>
    </source>
</evidence>
<evidence type="ECO:0000256" key="5">
    <source>
        <dbReference type="ARBA" id="ARBA00022475"/>
    </source>
</evidence>
<dbReference type="Pfam" id="PF00672">
    <property type="entry name" value="HAMP"/>
    <property type="match status" value="1"/>
</dbReference>
<evidence type="ECO:0000259" key="20">
    <source>
        <dbReference type="PROSITE" id="PS50110"/>
    </source>
</evidence>
<evidence type="ECO:0000256" key="12">
    <source>
        <dbReference type="ARBA" id="ARBA00022989"/>
    </source>
</evidence>
<evidence type="ECO:0000256" key="18">
    <source>
        <dbReference type="SAM" id="Phobius"/>
    </source>
</evidence>
<dbReference type="SMART" id="SM00388">
    <property type="entry name" value="HisKA"/>
    <property type="match status" value="1"/>
</dbReference>
<comment type="catalytic activity">
    <reaction evidence="1">
        <text>ATP + protein L-histidine = ADP + protein N-phospho-L-histidine.</text>
        <dbReference type="EC" id="2.7.13.3"/>
    </reaction>
</comment>
<keyword evidence="5" id="KW-1003">Cell membrane</keyword>
<keyword evidence="7" id="KW-0808">Transferase</keyword>
<dbReference type="SUPFAM" id="SSF158472">
    <property type="entry name" value="HAMP domain-like"/>
    <property type="match status" value="1"/>
</dbReference>
<gene>
    <name evidence="25" type="ORF">CF651_21600</name>
</gene>
<dbReference type="CDD" id="cd06225">
    <property type="entry name" value="HAMP"/>
    <property type="match status" value="1"/>
</dbReference>
<dbReference type="GO" id="GO:0005524">
    <property type="term" value="F:ATP binding"/>
    <property type="evidence" value="ECO:0007669"/>
    <property type="project" value="UniProtKB-KW"/>
</dbReference>
<keyword evidence="12 18" id="KW-1133">Transmembrane helix</keyword>
<evidence type="ECO:0000256" key="4">
    <source>
        <dbReference type="ARBA" id="ARBA00012438"/>
    </source>
</evidence>
<evidence type="ECO:0000256" key="3">
    <source>
        <dbReference type="ARBA" id="ARBA00006402"/>
    </source>
</evidence>
<dbReference type="InterPro" id="IPR008207">
    <property type="entry name" value="Sig_transdc_His_kin_Hpt_dom"/>
</dbReference>
<keyword evidence="10" id="KW-0418">Kinase</keyword>
<dbReference type="Pfam" id="PF00512">
    <property type="entry name" value="HisKA"/>
    <property type="match status" value="1"/>
</dbReference>
<accession>A0A229UM52</accession>
<proteinExistence type="inferred from homology"/>
<dbReference type="SMART" id="SM00091">
    <property type="entry name" value="PAS"/>
    <property type="match status" value="2"/>
</dbReference>
<evidence type="ECO:0000256" key="14">
    <source>
        <dbReference type="ARBA" id="ARBA00023136"/>
    </source>
</evidence>
<feature type="domain" description="Response regulatory" evidence="20">
    <location>
        <begin position="871"/>
        <end position="991"/>
    </location>
</feature>
<keyword evidence="11" id="KW-0067">ATP-binding</keyword>
<dbReference type="GO" id="GO:0006355">
    <property type="term" value="P:regulation of DNA-templated transcription"/>
    <property type="evidence" value="ECO:0007669"/>
    <property type="project" value="InterPro"/>
</dbReference>
<keyword evidence="9" id="KW-0547">Nucleotide-binding</keyword>
<evidence type="ECO:0000313" key="26">
    <source>
        <dbReference type="Proteomes" id="UP000215509"/>
    </source>
</evidence>
<dbReference type="SUPFAM" id="SSF52172">
    <property type="entry name" value="CheY-like"/>
    <property type="match status" value="2"/>
</dbReference>
<dbReference type="InterPro" id="IPR000014">
    <property type="entry name" value="PAS"/>
</dbReference>
<dbReference type="InterPro" id="IPR003594">
    <property type="entry name" value="HATPase_dom"/>
</dbReference>
<dbReference type="InterPro" id="IPR036641">
    <property type="entry name" value="HPT_dom_sf"/>
</dbReference>
<comment type="subcellular location">
    <subcellularLocation>
        <location evidence="2">Cell membrane</location>
        <topology evidence="2">Multi-pass membrane protein</topology>
    </subcellularLocation>
</comment>
<evidence type="ECO:0000259" key="21">
    <source>
        <dbReference type="PROSITE" id="PS50112"/>
    </source>
</evidence>
<dbReference type="RefSeq" id="WP_094016946.1">
    <property type="nucleotide sequence ID" value="NZ_NMQW01000033.1"/>
</dbReference>
<dbReference type="SUPFAM" id="SSF55874">
    <property type="entry name" value="ATPase domain of HSP90 chaperone/DNA topoisomerase II/histidine kinase"/>
    <property type="match status" value="1"/>
</dbReference>
<dbReference type="Gene3D" id="3.40.50.2300">
    <property type="match status" value="2"/>
</dbReference>
<dbReference type="Pfam" id="PF02518">
    <property type="entry name" value="HATPase_c"/>
    <property type="match status" value="1"/>
</dbReference>
<feature type="domain" description="Histidine kinase" evidence="19">
    <location>
        <begin position="631"/>
        <end position="852"/>
    </location>
</feature>
<feature type="domain" description="PAC" evidence="22">
    <location>
        <begin position="441"/>
        <end position="493"/>
    </location>
</feature>
<dbReference type="InterPro" id="IPR036097">
    <property type="entry name" value="HisK_dim/P_sf"/>
</dbReference>
<dbReference type="FunFam" id="1.10.287.130:FF:000004">
    <property type="entry name" value="Ethylene receptor 1"/>
    <property type="match status" value="1"/>
</dbReference>
<dbReference type="Pfam" id="PF00989">
    <property type="entry name" value="PAS"/>
    <property type="match status" value="1"/>
</dbReference>
<keyword evidence="26" id="KW-1185">Reference proteome</keyword>
<feature type="domain" description="PAC" evidence="22">
    <location>
        <begin position="562"/>
        <end position="613"/>
    </location>
</feature>
<comment type="similarity">
    <text evidence="3">In the N-terminal section; belongs to the phytochrome family.</text>
</comment>
<dbReference type="AlphaFoldDB" id="A0A229UM52"/>
<dbReference type="PROSITE" id="PS50112">
    <property type="entry name" value="PAS"/>
    <property type="match status" value="2"/>
</dbReference>
<dbReference type="InterPro" id="IPR033479">
    <property type="entry name" value="dCache_1"/>
</dbReference>
<dbReference type="PANTHER" id="PTHR45339">
    <property type="entry name" value="HYBRID SIGNAL TRANSDUCTION HISTIDINE KINASE J"/>
    <property type="match status" value="1"/>
</dbReference>
<dbReference type="InterPro" id="IPR013767">
    <property type="entry name" value="PAS_fold"/>
</dbReference>
<dbReference type="EMBL" id="NMQW01000033">
    <property type="protein sequence ID" value="OXM84375.1"/>
    <property type="molecule type" value="Genomic_DNA"/>
</dbReference>
<dbReference type="Pfam" id="PF00072">
    <property type="entry name" value="Response_reg"/>
    <property type="match status" value="1"/>
</dbReference>
<evidence type="ECO:0000256" key="6">
    <source>
        <dbReference type="ARBA" id="ARBA00022553"/>
    </source>
</evidence>
<dbReference type="CDD" id="cd00130">
    <property type="entry name" value="PAS"/>
    <property type="match status" value="2"/>
</dbReference>
<dbReference type="SMART" id="SM00086">
    <property type="entry name" value="PAC"/>
    <property type="match status" value="2"/>
</dbReference>
<evidence type="ECO:0000256" key="7">
    <source>
        <dbReference type="ARBA" id="ARBA00022679"/>
    </source>
</evidence>
<dbReference type="EC" id="2.7.13.3" evidence="4"/>
<feature type="domain" description="PAS" evidence="21">
    <location>
        <begin position="490"/>
        <end position="525"/>
    </location>
</feature>
<dbReference type="InterPro" id="IPR036890">
    <property type="entry name" value="HATPase_C_sf"/>
</dbReference>
<evidence type="ECO:0000259" key="23">
    <source>
        <dbReference type="PROSITE" id="PS50885"/>
    </source>
</evidence>
<dbReference type="GO" id="GO:0005886">
    <property type="term" value="C:plasma membrane"/>
    <property type="evidence" value="ECO:0007669"/>
    <property type="project" value="UniProtKB-SubCell"/>
</dbReference>
<dbReference type="InterPro" id="IPR001610">
    <property type="entry name" value="PAC"/>
</dbReference>
<dbReference type="PANTHER" id="PTHR45339:SF3">
    <property type="entry name" value="HISTIDINE KINASE"/>
    <property type="match status" value="1"/>
</dbReference>
<evidence type="ECO:0000256" key="2">
    <source>
        <dbReference type="ARBA" id="ARBA00004651"/>
    </source>
</evidence>
<dbReference type="FunFam" id="3.30.565.10:FF:000010">
    <property type="entry name" value="Sensor histidine kinase RcsC"/>
    <property type="match status" value="1"/>
</dbReference>
<dbReference type="InterPro" id="IPR000700">
    <property type="entry name" value="PAS-assoc_C"/>
</dbReference>
<dbReference type="InterPro" id="IPR035965">
    <property type="entry name" value="PAS-like_dom_sf"/>
</dbReference>
<keyword evidence="14 18" id="KW-0472">Membrane</keyword>
<dbReference type="PROSITE" id="PS50113">
    <property type="entry name" value="PAC"/>
    <property type="match status" value="2"/>
</dbReference>
<dbReference type="SUPFAM" id="SSF55785">
    <property type="entry name" value="PYP-like sensor domain (PAS domain)"/>
    <property type="match status" value="2"/>
</dbReference>
<dbReference type="Gene3D" id="3.30.450.20">
    <property type="entry name" value="PAS domain"/>
    <property type="match status" value="3"/>
</dbReference>
<reference evidence="25 26" key="1">
    <citation type="submission" date="2017-07" db="EMBL/GenBank/DDBJ databases">
        <title>Genome sequencing and assembly of Paenibacillus rigui.</title>
        <authorList>
            <person name="Mayilraj S."/>
        </authorList>
    </citation>
    <scope>NUCLEOTIDE SEQUENCE [LARGE SCALE GENOMIC DNA]</scope>
    <source>
        <strain evidence="25 26">JCM 16352</strain>
    </source>
</reference>
<feature type="domain" description="Response regulatory" evidence="20">
    <location>
        <begin position="1019"/>
        <end position="1137"/>
    </location>
</feature>
<keyword evidence="6 17" id="KW-0597">Phosphoprotein</keyword>
<dbReference type="InterPro" id="IPR003661">
    <property type="entry name" value="HisK_dim/P_dom"/>
</dbReference>
<dbReference type="CDD" id="cd17546">
    <property type="entry name" value="REC_hyHK_CKI1_RcsC-like"/>
    <property type="match status" value="1"/>
</dbReference>
<dbReference type="PROSITE" id="PS50109">
    <property type="entry name" value="HIS_KIN"/>
    <property type="match status" value="1"/>
</dbReference>
<dbReference type="PRINTS" id="PR00344">
    <property type="entry name" value="BCTRLSENSOR"/>
</dbReference>
<dbReference type="CDD" id="cd16922">
    <property type="entry name" value="HATPase_EvgS-ArcB-TorS-like"/>
    <property type="match status" value="1"/>
</dbReference>
<feature type="modified residue" description="Phosphohistidine" evidence="16">
    <location>
        <position position="1207"/>
    </location>
</feature>
<feature type="modified residue" description="4-aspartylphosphate" evidence="17">
    <location>
        <position position="1070"/>
    </location>
</feature>
<dbReference type="NCBIfam" id="TIGR00229">
    <property type="entry name" value="sensory_box"/>
    <property type="match status" value="2"/>
</dbReference>
<evidence type="ECO:0000256" key="8">
    <source>
        <dbReference type="ARBA" id="ARBA00022692"/>
    </source>
</evidence>
<dbReference type="SMART" id="SM00304">
    <property type="entry name" value="HAMP"/>
    <property type="match status" value="1"/>
</dbReference>
<dbReference type="InterPro" id="IPR005467">
    <property type="entry name" value="His_kinase_dom"/>
</dbReference>
<dbReference type="Proteomes" id="UP000215509">
    <property type="component" value="Unassembled WGS sequence"/>
</dbReference>
<comment type="caution">
    <text evidence="25">The sequence shown here is derived from an EMBL/GenBank/DDBJ whole genome shotgun (WGS) entry which is preliminary data.</text>
</comment>
<dbReference type="Pfam" id="PF02743">
    <property type="entry name" value="dCache_1"/>
    <property type="match status" value="1"/>
</dbReference>
<feature type="domain" description="HPt" evidence="24">
    <location>
        <begin position="1168"/>
        <end position="1262"/>
    </location>
</feature>
<evidence type="ECO:0000256" key="13">
    <source>
        <dbReference type="ARBA" id="ARBA00023012"/>
    </source>
</evidence>
<evidence type="ECO:0000259" key="22">
    <source>
        <dbReference type="PROSITE" id="PS50113"/>
    </source>
</evidence>
<dbReference type="CDD" id="cd18773">
    <property type="entry name" value="PDC1_HK_sensor"/>
    <property type="match status" value="1"/>
</dbReference>
<dbReference type="InterPro" id="IPR011006">
    <property type="entry name" value="CheY-like_superfamily"/>
</dbReference>
<dbReference type="GO" id="GO:0000155">
    <property type="term" value="F:phosphorelay sensor kinase activity"/>
    <property type="evidence" value="ECO:0007669"/>
    <property type="project" value="InterPro"/>
</dbReference>
<feature type="transmembrane region" description="Helical" evidence="18">
    <location>
        <begin position="277"/>
        <end position="300"/>
    </location>
</feature>
<evidence type="ECO:0000256" key="11">
    <source>
        <dbReference type="ARBA" id="ARBA00022840"/>
    </source>
</evidence>
<evidence type="ECO:0000256" key="17">
    <source>
        <dbReference type="PROSITE-ProRule" id="PRU00169"/>
    </source>
</evidence>